<feature type="domain" description="Obg" evidence="9">
    <location>
        <begin position="1"/>
        <end position="156"/>
    </location>
</feature>
<accession>A0A2H0W8T1</accession>
<dbReference type="InterPro" id="IPR031167">
    <property type="entry name" value="G_OBG"/>
</dbReference>
<dbReference type="HAMAP" id="MF_01454">
    <property type="entry name" value="GTPase_Obg"/>
    <property type="match status" value="1"/>
</dbReference>
<dbReference type="SUPFAM" id="SSF52540">
    <property type="entry name" value="P-loop containing nucleoside triphosphate hydrolases"/>
    <property type="match status" value="1"/>
</dbReference>
<dbReference type="CDD" id="cd01898">
    <property type="entry name" value="Obg"/>
    <property type="match status" value="1"/>
</dbReference>
<dbReference type="GO" id="GO:0000287">
    <property type="term" value="F:magnesium ion binding"/>
    <property type="evidence" value="ECO:0007669"/>
    <property type="project" value="InterPro"/>
</dbReference>
<dbReference type="GO" id="GO:0042254">
    <property type="term" value="P:ribosome biogenesis"/>
    <property type="evidence" value="ECO:0007669"/>
    <property type="project" value="UniProtKB-UniRule"/>
</dbReference>
<comment type="function">
    <text evidence="7">An essential GTPase which binds GTP, GDP and possibly (p)ppGpp with moderate affinity, with high nucleotide exchange rates and a fairly low GTP hydrolysis rate. Plays a role in control of the cell cycle, stress response, ribosome biogenesis and in those bacteria that undergo differentiation, in morphogenesis control.</text>
</comment>
<feature type="binding site" evidence="7">
    <location>
        <position position="190"/>
    </location>
    <ligand>
        <name>Mg(2+)</name>
        <dbReference type="ChEBI" id="CHEBI:18420"/>
    </ligand>
</feature>
<evidence type="ECO:0000313" key="10">
    <source>
        <dbReference type="EMBL" id="PIS07758.1"/>
    </source>
</evidence>
<dbReference type="InterPro" id="IPR045086">
    <property type="entry name" value="OBG_GTPase"/>
</dbReference>
<comment type="subunit">
    <text evidence="7">Monomer.</text>
</comment>
<name>A0A2H0W8T1_9BACT</name>
<keyword evidence="4 7" id="KW-0378">Hydrolase</keyword>
<evidence type="ECO:0000256" key="3">
    <source>
        <dbReference type="ARBA" id="ARBA00022741"/>
    </source>
</evidence>
<dbReference type="PROSITE" id="PS51883">
    <property type="entry name" value="OBG"/>
    <property type="match status" value="1"/>
</dbReference>
<dbReference type="PANTHER" id="PTHR11702">
    <property type="entry name" value="DEVELOPMENTALLY REGULATED GTP-BINDING PROTEIN-RELATED"/>
    <property type="match status" value="1"/>
</dbReference>
<keyword evidence="3 7" id="KW-0547">Nucleotide-binding</keyword>
<dbReference type="Gene3D" id="3.40.50.300">
    <property type="entry name" value="P-loop containing nucleotide triphosphate hydrolases"/>
    <property type="match status" value="1"/>
</dbReference>
<evidence type="ECO:0000256" key="2">
    <source>
        <dbReference type="ARBA" id="ARBA00022490"/>
    </source>
</evidence>
<keyword evidence="5 7" id="KW-0460">Magnesium</keyword>
<dbReference type="Pfam" id="PF01926">
    <property type="entry name" value="MMR_HSR1"/>
    <property type="match status" value="1"/>
</dbReference>
<evidence type="ECO:0000259" key="9">
    <source>
        <dbReference type="PROSITE" id="PS51883"/>
    </source>
</evidence>
<dbReference type="PIRSF" id="PIRSF002401">
    <property type="entry name" value="GTP_bd_Obg/CgtA"/>
    <property type="match status" value="1"/>
</dbReference>
<dbReference type="GO" id="GO:0003924">
    <property type="term" value="F:GTPase activity"/>
    <property type="evidence" value="ECO:0007669"/>
    <property type="project" value="UniProtKB-UniRule"/>
</dbReference>
<dbReference type="PANTHER" id="PTHR11702:SF31">
    <property type="entry name" value="MITOCHONDRIAL RIBOSOME-ASSOCIATED GTPASE 2"/>
    <property type="match status" value="1"/>
</dbReference>
<dbReference type="PROSITE" id="PS51710">
    <property type="entry name" value="G_OBG"/>
    <property type="match status" value="1"/>
</dbReference>
<gene>
    <name evidence="7" type="primary">obg</name>
    <name evidence="10" type="ORF">COT78_01850</name>
</gene>
<organism evidence="10 11">
    <name type="scientific">Candidatus Berkelbacteria bacterium CG10_big_fil_rev_8_21_14_0_10_43_13</name>
    <dbReference type="NCBI Taxonomy" id="1974514"/>
    <lineage>
        <taxon>Bacteria</taxon>
        <taxon>Candidatus Berkelbacteria</taxon>
    </lineage>
</organism>
<keyword evidence="2 7" id="KW-0963">Cytoplasm</keyword>
<dbReference type="NCBIfam" id="NF008955">
    <property type="entry name" value="PRK12297.1"/>
    <property type="match status" value="1"/>
</dbReference>
<comment type="cofactor">
    <cofactor evidence="7">
        <name>Mg(2+)</name>
        <dbReference type="ChEBI" id="CHEBI:18420"/>
    </cofactor>
</comment>
<keyword evidence="6 7" id="KW-0342">GTP-binding</keyword>
<feature type="binding site" evidence="7">
    <location>
        <begin position="276"/>
        <end position="279"/>
    </location>
    <ligand>
        <name>GTP</name>
        <dbReference type="ChEBI" id="CHEBI:37565"/>
    </ligand>
</feature>
<reference evidence="11" key="1">
    <citation type="submission" date="2017-09" db="EMBL/GenBank/DDBJ databases">
        <title>Depth-based differentiation of microbial function through sediment-hosted aquifers and enrichment of novel symbionts in the deep terrestrial subsurface.</title>
        <authorList>
            <person name="Probst A.J."/>
            <person name="Ladd B."/>
            <person name="Jarett J.K."/>
            <person name="Geller-Mcgrath D.E."/>
            <person name="Sieber C.M.K."/>
            <person name="Emerson J.B."/>
            <person name="Anantharaman K."/>
            <person name="Thomas B.C."/>
            <person name="Malmstrom R."/>
            <person name="Stieglmeier M."/>
            <person name="Klingl A."/>
            <person name="Woyke T."/>
            <person name="Ryan C.M."/>
            <person name="Banfield J.F."/>
        </authorList>
    </citation>
    <scope>NUCLEOTIDE SEQUENCE [LARGE SCALE GENOMIC DNA]</scope>
</reference>
<dbReference type="AlphaFoldDB" id="A0A2H0W8T1"/>
<dbReference type="Proteomes" id="UP000231382">
    <property type="component" value="Unassembled WGS sequence"/>
</dbReference>
<dbReference type="Pfam" id="PF01018">
    <property type="entry name" value="GTP1_OBG"/>
    <property type="match status" value="1"/>
</dbReference>
<dbReference type="InterPro" id="IPR014100">
    <property type="entry name" value="GTP-bd_Obg/CgtA"/>
</dbReference>
<evidence type="ECO:0000259" key="8">
    <source>
        <dbReference type="PROSITE" id="PS51710"/>
    </source>
</evidence>
<feature type="domain" description="OBG-type G" evidence="8">
    <location>
        <begin position="157"/>
        <end position="323"/>
    </location>
</feature>
<dbReference type="Gene3D" id="2.70.210.12">
    <property type="entry name" value="GTP1/OBG domain"/>
    <property type="match status" value="1"/>
</dbReference>
<dbReference type="NCBIfam" id="NF008956">
    <property type="entry name" value="PRK12299.1"/>
    <property type="match status" value="1"/>
</dbReference>
<dbReference type="InterPro" id="IPR036726">
    <property type="entry name" value="GTP1_OBG_dom_sf"/>
</dbReference>
<dbReference type="EC" id="3.6.5.-" evidence="7"/>
<dbReference type="GO" id="GO:0005525">
    <property type="term" value="F:GTP binding"/>
    <property type="evidence" value="ECO:0007669"/>
    <property type="project" value="UniProtKB-UniRule"/>
</dbReference>
<dbReference type="NCBIfam" id="TIGR02729">
    <property type="entry name" value="Obg_CgtA"/>
    <property type="match status" value="1"/>
</dbReference>
<dbReference type="SUPFAM" id="SSF82051">
    <property type="entry name" value="Obg GTP-binding protein N-terminal domain"/>
    <property type="match status" value="1"/>
</dbReference>
<dbReference type="FunFam" id="2.70.210.12:FF:000001">
    <property type="entry name" value="GTPase Obg"/>
    <property type="match status" value="1"/>
</dbReference>
<evidence type="ECO:0000256" key="4">
    <source>
        <dbReference type="ARBA" id="ARBA00022801"/>
    </source>
</evidence>
<feature type="binding site" evidence="7">
    <location>
        <begin position="304"/>
        <end position="306"/>
    </location>
    <ligand>
        <name>GTP</name>
        <dbReference type="ChEBI" id="CHEBI:37565"/>
    </ligand>
</feature>
<protein>
    <recommendedName>
        <fullName evidence="7">GTPase Obg</fullName>
        <ecNumber evidence="7">3.6.5.-</ecNumber>
    </recommendedName>
    <alternativeName>
        <fullName evidence="7">GTP-binding protein Obg</fullName>
    </alternativeName>
</protein>
<comment type="caution">
    <text evidence="10">The sequence shown here is derived from an EMBL/GenBank/DDBJ whole genome shotgun (WGS) entry which is preliminary data.</text>
</comment>
<keyword evidence="7" id="KW-0479">Metal-binding</keyword>
<feature type="binding site" evidence="7">
    <location>
        <position position="170"/>
    </location>
    <ligand>
        <name>Mg(2+)</name>
        <dbReference type="ChEBI" id="CHEBI:18420"/>
    </ligand>
</feature>
<evidence type="ECO:0000256" key="1">
    <source>
        <dbReference type="ARBA" id="ARBA00007699"/>
    </source>
</evidence>
<dbReference type="GO" id="GO:0005737">
    <property type="term" value="C:cytoplasm"/>
    <property type="evidence" value="ECO:0007669"/>
    <property type="project" value="UniProtKB-SubCell"/>
</dbReference>
<evidence type="ECO:0000313" key="11">
    <source>
        <dbReference type="Proteomes" id="UP000231382"/>
    </source>
</evidence>
<comment type="similarity">
    <text evidence="1 7">Belongs to the TRAFAC class OBG-HflX-like GTPase superfamily. OBG GTPase family.</text>
</comment>
<dbReference type="InterPro" id="IPR006073">
    <property type="entry name" value="GTP-bd"/>
</dbReference>
<feature type="binding site" evidence="7">
    <location>
        <begin position="163"/>
        <end position="170"/>
    </location>
    <ligand>
        <name>GTP</name>
        <dbReference type="ChEBI" id="CHEBI:37565"/>
    </ligand>
</feature>
<dbReference type="InterPro" id="IPR006169">
    <property type="entry name" value="GTP1_OBG_dom"/>
</dbReference>
<evidence type="ECO:0000256" key="5">
    <source>
        <dbReference type="ARBA" id="ARBA00022842"/>
    </source>
</evidence>
<evidence type="ECO:0000256" key="6">
    <source>
        <dbReference type="ARBA" id="ARBA00023134"/>
    </source>
</evidence>
<sequence>MFIDEVEIYVKAGNGGNGAVSFRREKYIPDGGPDGGDGGNGGDVIIQAIDHIHGLADFNRTKRFLAEDGQNGMSKKMHGRNSVDTVLNVPFGTQIFQKDELLFDLTHQNDRVVLLKGGKGGWGNQHFATSIKQAPKWAKSGMRGESAKIKLVLKMIADVGLIGLPNAGKSTLISTITNARPKIANYPFTTLEPNLGTFISDDKRLIIADIPGLIAGAHEGRGLGIKFLKHIERTKLLVHLIDSSSSDPLSDYKTIRTELGDFSKKLLKKKEIVVLSKIDLISTERLAEIEKQFKTKKIVLVPVSIATNLGLKQLTDKIKSKSSL</sequence>
<feature type="binding site" evidence="7">
    <location>
        <begin position="209"/>
        <end position="212"/>
    </location>
    <ligand>
        <name>GTP</name>
        <dbReference type="ChEBI" id="CHEBI:37565"/>
    </ligand>
</feature>
<dbReference type="InterPro" id="IPR027417">
    <property type="entry name" value="P-loop_NTPase"/>
</dbReference>
<feature type="binding site" evidence="7">
    <location>
        <begin position="188"/>
        <end position="192"/>
    </location>
    <ligand>
        <name>GTP</name>
        <dbReference type="ChEBI" id="CHEBI:37565"/>
    </ligand>
</feature>
<dbReference type="EMBL" id="PEZW01000013">
    <property type="protein sequence ID" value="PIS07758.1"/>
    <property type="molecule type" value="Genomic_DNA"/>
</dbReference>
<evidence type="ECO:0000256" key="7">
    <source>
        <dbReference type="HAMAP-Rule" id="MF_01454"/>
    </source>
</evidence>
<proteinExistence type="inferred from homology"/>
<comment type="subcellular location">
    <subcellularLocation>
        <location evidence="7">Cytoplasm</location>
    </subcellularLocation>
</comment>
<dbReference type="PRINTS" id="PR00326">
    <property type="entry name" value="GTP1OBG"/>
</dbReference>